<dbReference type="AlphaFoldDB" id="A0A1H0FZJ6"/>
<name>A0A1H0FZJ6_9ACTN</name>
<sequence>MLTGGAHLVPAAGLGRVEGLVGLGENGRQLRPVRVAAVDPQGYRYGGDAAFEPRSRRPHTSPRATPPHTVELVTRLRKQLAEVGLDAGADTIGWHLTHHHQVTLSRATIHRILTAHGAVVPEPGKRPKSSYIRFAAEQPNETWQSDFTHYRLTTGADTEIITWLDHHSRLALHVSAHARITGPIELTTFGQAAAQHGYPASTLTDNSMVYTTRFAGGRGGRNHVEHELHRLGIVQKNSRPNHPTTCGKVERFQQTMKNWLRAQPAQPATLTDLQALLDTFIDAHNTRRPHRSLPQRATPATAYTTRPKTGSSADPDRDTRDRVRTDKIDHTGCVTLRLGGRLHYIGVGRTHARTHVLHLVQDLHVRVIDAVTGELLRELTIDPTRDYQPTGRPPGPARR</sequence>
<dbReference type="InterPro" id="IPR012337">
    <property type="entry name" value="RNaseH-like_sf"/>
</dbReference>
<proteinExistence type="predicted"/>
<reference evidence="4" key="1">
    <citation type="submission" date="2016-10" db="EMBL/GenBank/DDBJ databases">
        <authorList>
            <person name="Varghese N."/>
            <person name="Submissions S."/>
        </authorList>
    </citation>
    <scope>NUCLEOTIDE SEQUENCE [LARGE SCALE GENOMIC DNA]</scope>
    <source>
        <strain evidence="4">DSM 45843</strain>
    </source>
</reference>
<dbReference type="Proteomes" id="UP000199088">
    <property type="component" value="Unassembled WGS sequence"/>
</dbReference>
<evidence type="ECO:0000313" key="3">
    <source>
        <dbReference type="EMBL" id="SDO00065.1"/>
    </source>
</evidence>
<dbReference type="EMBL" id="FNIR01000003">
    <property type="protein sequence ID" value="SDO00065.1"/>
    <property type="molecule type" value="Genomic_DNA"/>
</dbReference>
<accession>A0A1H0FZJ6</accession>
<dbReference type="Gene3D" id="3.30.420.10">
    <property type="entry name" value="Ribonuclease H-like superfamily/Ribonuclease H"/>
    <property type="match status" value="1"/>
</dbReference>
<organism evidence="3 4">
    <name type="scientific">Klenkia soli</name>
    <dbReference type="NCBI Taxonomy" id="1052260"/>
    <lineage>
        <taxon>Bacteria</taxon>
        <taxon>Bacillati</taxon>
        <taxon>Actinomycetota</taxon>
        <taxon>Actinomycetes</taxon>
        <taxon>Geodermatophilales</taxon>
        <taxon>Geodermatophilaceae</taxon>
        <taxon>Klenkia</taxon>
    </lineage>
</organism>
<feature type="compositionally biased region" description="Low complexity" evidence="1">
    <location>
        <begin position="294"/>
        <end position="309"/>
    </location>
</feature>
<dbReference type="Pfam" id="PF13683">
    <property type="entry name" value="rve_3"/>
    <property type="match status" value="1"/>
</dbReference>
<protein>
    <submittedName>
        <fullName evidence="3">Integrase core domain-containing protein</fullName>
    </submittedName>
</protein>
<dbReference type="InterPro" id="IPR001584">
    <property type="entry name" value="Integrase_cat-core"/>
</dbReference>
<dbReference type="SUPFAM" id="SSF53098">
    <property type="entry name" value="Ribonuclease H-like"/>
    <property type="match status" value="1"/>
</dbReference>
<feature type="region of interest" description="Disordered" evidence="1">
    <location>
        <begin position="285"/>
        <end position="325"/>
    </location>
</feature>
<evidence type="ECO:0000313" key="4">
    <source>
        <dbReference type="Proteomes" id="UP000199088"/>
    </source>
</evidence>
<dbReference type="GO" id="GO:0015074">
    <property type="term" value="P:DNA integration"/>
    <property type="evidence" value="ECO:0007669"/>
    <property type="project" value="InterPro"/>
</dbReference>
<dbReference type="PROSITE" id="PS50994">
    <property type="entry name" value="INTEGRASE"/>
    <property type="match status" value="1"/>
</dbReference>
<feature type="domain" description="Integrase catalytic" evidence="2">
    <location>
        <begin position="135"/>
        <end position="307"/>
    </location>
</feature>
<gene>
    <name evidence="3" type="ORF">SAMN05660199_01087</name>
</gene>
<dbReference type="InterPro" id="IPR036397">
    <property type="entry name" value="RNaseH_sf"/>
</dbReference>
<feature type="compositionally biased region" description="Basic and acidic residues" evidence="1">
    <location>
        <begin position="314"/>
        <end position="325"/>
    </location>
</feature>
<keyword evidence="4" id="KW-1185">Reference proteome</keyword>
<dbReference type="PANTHER" id="PTHR35004:SF7">
    <property type="entry name" value="INTEGRASE PROTEIN"/>
    <property type="match status" value="1"/>
</dbReference>
<feature type="region of interest" description="Disordered" evidence="1">
    <location>
        <begin position="46"/>
        <end position="66"/>
    </location>
</feature>
<dbReference type="PANTHER" id="PTHR35004">
    <property type="entry name" value="TRANSPOSASE RV3428C-RELATED"/>
    <property type="match status" value="1"/>
</dbReference>
<evidence type="ECO:0000259" key="2">
    <source>
        <dbReference type="PROSITE" id="PS50994"/>
    </source>
</evidence>
<dbReference type="GO" id="GO:0003676">
    <property type="term" value="F:nucleic acid binding"/>
    <property type="evidence" value="ECO:0007669"/>
    <property type="project" value="InterPro"/>
</dbReference>
<evidence type="ECO:0000256" key="1">
    <source>
        <dbReference type="SAM" id="MobiDB-lite"/>
    </source>
</evidence>